<dbReference type="Proteomes" id="UP000236161">
    <property type="component" value="Unassembled WGS sequence"/>
</dbReference>
<reference evidence="1 2" key="1">
    <citation type="journal article" date="2017" name="Nature">
        <title>The Apostasia genome and the evolution of orchids.</title>
        <authorList>
            <person name="Zhang G.Q."/>
            <person name="Liu K.W."/>
            <person name="Li Z."/>
            <person name="Lohaus R."/>
            <person name="Hsiao Y.Y."/>
            <person name="Niu S.C."/>
            <person name="Wang J.Y."/>
            <person name="Lin Y.C."/>
            <person name="Xu Q."/>
            <person name="Chen L.J."/>
            <person name="Yoshida K."/>
            <person name="Fujiwara S."/>
            <person name="Wang Z.W."/>
            <person name="Zhang Y.Q."/>
            <person name="Mitsuda N."/>
            <person name="Wang M."/>
            <person name="Liu G.H."/>
            <person name="Pecoraro L."/>
            <person name="Huang H.X."/>
            <person name="Xiao X.J."/>
            <person name="Lin M."/>
            <person name="Wu X.Y."/>
            <person name="Wu W.L."/>
            <person name="Chen Y.Y."/>
            <person name="Chang S.B."/>
            <person name="Sakamoto S."/>
            <person name="Ohme-Takagi M."/>
            <person name="Yagi M."/>
            <person name="Zeng S.J."/>
            <person name="Shen C.Y."/>
            <person name="Yeh C.M."/>
            <person name="Luo Y.B."/>
            <person name="Tsai W.C."/>
            <person name="Van de Peer Y."/>
            <person name="Liu Z.J."/>
        </authorList>
    </citation>
    <scope>NUCLEOTIDE SEQUENCE [LARGE SCALE GENOMIC DNA]</scope>
    <source>
        <strain evidence="2">cv. Shenzhen</strain>
        <tissue evidence="1">Stem</tissue>
    </source>
</reference>
<dbReference type="AlphaFoldDB" id="A0A2I0BHF4"/>
<dbReference type="EMBL" id="KZ451883">
    <property type="protein sequence ID" value="PKA67219.1"/>
    <property type="molecule type" value="Genomic_DNA"/>
</dbReference>
<gene>
    <name evidence="1" type="ORF">AXF42_Ash004711</name>
</gene>
<name>A0A2I0BHF4_9ASPA</name>
<keyword evidence="2" id="KW-1185">Reference proteome</keyword>
<evidence type="ECO:0000313" key="1">
    <source>
        <dbReference type="EMBL" id="PKA67219.1"/>
    </source>
</evidence>
<organism evidence="1 2">
    <name type="scientific">Apostasia shenzhenica</name>
    <dbReference type="NCBI Taxonomy" id="1088818"/>
    <lineage>
        <taxon>Eukaryota</taxon>
        <taxon>Viridiplantae</taxon>
        <taxon>Streptophyta</taxon>
        <taxon>Embryophyta</taxon>
        <taxon>Tracheophyta</taxon>
        <taxon>Spermatophyta</taxon>
        <taxon>Magnoliopsida</taxon>
        <taxon>Liliopsida</taxon>
        <taxon>Asparagales</taxon>
        <taxon>Orchidaceae</taxon>
        <taxon>Apostasioideae</taxon>
        <taxon>Apostasia</taxon>
    </lineage>
</organism>
<accession>A0A2I0BHF4</accession>
<proteinExistence type="predicted"/>
<sequence length="75" mass="8798">MWKPDTESFRGSKLFLWLSLPLNLSDIRRRQRAFHESQIRRWRRVDLLPALDEVREINPAAALTLSSVTFAFTLG</sequence>
<protein>
    <submittedName>
        <fullName evidence="1">Uncharacterized protein</fullName>
    </submittedName>
</protein>
<evidence type="ECO:0000313" key="2">
    <source>
        <dbReference type="Proteomes" id="UP000236161"/>
    </source>
</evidence>